<protein>
    <recommendedName>
        <fullName evidence="4">Lipoprotein</fullName>
    </recommendedName>
</protein>
<accession>A0A1I0FMH7</accession>
<feature type="signal peptide" evidence="1">
    <location>
        <begin position="1"/>
        <end position="25"/>
    </location>
</feature>
<dbReference type="AlphaFoldDB" id="A0A1I0FMH7"/>
<keyword evidence="3" id="KW-1185">Reference proteome</keyword>
<evidence type="ECO:0008006" key="4">
    <source>
        <dbReference type="Google" id="ProtNLM"/>
    </source>
</evidence>
<evidence type="ECO:0000313" key="3">
    <source>
        <dbReference type="Proteomes" id="UP000199568"/>
    </source>
</evidence>
<dbReference type="STRING" id="426128.SAMN05660297_02864"/>
<evidence type="ECO:0000256" key="1">
    <source>
        <dbReference type="SAM" id="SignalP"/>
    </source>
</evidence>
<evidence type="ECO:0000313" key="2">
    <source>
        <dbReference type="EMBL" id="SET59338.1"/>
    </source>
</evidence>
<keyword evidence="1" id="KW-0732">Signal</keyword>
<reference evidence="2 3" key="1">
    <citation type="submission" date="2016-10" db="EMBL/GenBank/DDBJ databases">
        <authorList>
            <person name="de Groot N.N."/>
        </authorList>
    </citation>
    <scope>NUCLEOTIDE SEQUENCE [LARGE SCALE GENOMIC DNA]</scope>
    <source>
        <strain evidence="2 3">DSM 18979</strain>
    </source>
</reference>
<proteinExistence type="predicted"/>
<sequence length="292" mass="35111">MKRTIGFLFIFTIVLLIGCSQQAVKDTSNPISEELFFDKNNAEELSFSINGVNFFDEVISTYYSMPNLAKYKFYKIEDMLYADYYFLEDSTREEIQNSRHMFMDVFIVNKPRPLGISPPRELVEMNLRWSEVNYRVFIGNIKVIEQNMLLSDNTIESNYFEDSSMELSSRAILTEEMQQFKRKIERKYWWRIKEVSFQKSFKGDVLFIKFESRNHMKDDAIDYIKEEIELNLANALAKSSEEIYKTNQDYLGIVIEFYKGDTRYYEKTYYNAKEKYWFSEYWGNHDFFRLSQ</sequence>
<dbReference type="Proteomes" id="UP000199568">
    <property type="component" value="Unassembled WGS sequence"/>
</dbReference>
<dbReference type="OrthoDB" id="1953972at2"/>
<feature type="chain" id="PRO_5038719004" description="Lipoprotein" evidence="1">
    <location>
        <begin position="26"/>
        <end position="292"/>
    </location>
</feature>
<dbReference type="RefSeq" id="WP_090445548.1">
    <property type="nucleotide sequence ID" value="NZ_FOHU01000015.1"/>
</dbReference>
<organism evidence="2 3">
    <name type="scientific">Natronincola peptidivorans</name>
    <dbReference type="NCBI Taxonomy" id="426128"/>
    <lineage>
        <taxon>Bacteria</taxon>
        <taxon>Bacillati</taxon>
        <taxon>Bacillota</taxon>
        <taxon>Clostridia</taxon>
        <taxon>Peptostreptococcales</taxon>
        <taxon>Natronincolaceae</taxon>
        <taxon>Natronincola</taxon>
    </lineage>
</organism>
<dbReference type="PROSITE" id="PS51257">
    <property type="entry name" value="PROKAR_LIPOPROTEIN"/>
    <property type="match status" value="1"/>
</dbReference>
<name>A0A1I0FMH7_9FIRM</name>
<gene>
    <name evidence="2" type="ORF">SAMN05660297_02864</name>
</gene>
<dbReference type="EMBL" id="FOHU01000015">
    <property type="protein sequence ID" value="SET59338.1"/>
    <property type="molecule type" value="Genomic_DNA"/>
</dbReference>